<evidence type="ECO:0000256" key="11">
    <source>
        <dbReference type="ARBA" id="ARBA00022792"/>
    </source>
</evidence>
<comment type="similarity">
    <text evidence="3">Belongs to the cytochrome c oxidase subunit 2 family.</text>
</comment>
<evidence type="ECO:0000256" key="3">
    <source>
        <dbReference type="ARBA" id="ARBA00007866"/>
    </source>
</evidence>
<evidence type="ECO:0000256" key="1">
    <source>
        <dbReference type="ARBA" id="ARBA00001935"/>
    </source>
</evidence>
<dbReference type="PANTHER" id="PTHR22888:SF9">
    <property type="entry name" value="CYTOCHROME C OXIDASE SUBUNIT 2"/>
    <property type="match status" value="1"/>
</dbReference>
<keyword evidence="16" id="KW-0186">Copper</keyword>
<evidence type="ECO:0000259" key="22">
    <source>
        <dbReference type="PROSITE" id="PS50857"/>
    </source>
</evidence>
<keyword evidence="11" id="KW-0999">Mitochondrion inner membrane</keyword>
<dbReference type="PROSITE" id="PS00078">
    <property type="entry name" value="COX2"/>
    <property type="match status" value="1"/>
</dbReference>
<dbReference type="InterPro" id="IPR002429">
    <property type="entry name" value="CcO_II-like_C"/>
</dbReference>
<dbReference type="GO" id="GO:0042773">
    <property type="term" value="P:ATP synthesis coupled electron transport"/>
    <property type="evidence" value="ECO:0007669"/>
    <property type="project" value="TreeGrafter"/>
</dbReference>
<dbReference type="InterPro" id="IPR001505">
    <property type="entry name" value="Copper_CuA"/>
</dbReference>
<keyword evidence="15 21" id="KW-1133">Transmembrane helix</keyword>
<dbReference type="GO" id="GO:0005507">
    <property type="term" value="F:copper ion binding"/>
    <property type="evidence" value="ECO:0007669"/>
    <property type="project" value="InterPro"/>
</dbReference>
<organism evidence="24">
    <name type="scientific">Pratylenchus vulnus</name>
    <name type="common">Walnut root-lesion nematode worm</name>
    <dbReference type="NCBI Taxonomy" id="45931"/>
    <lineage>
        <taxon>Eukaryota</taxon>
        <taxon>Metazoa</taxon>
        <taxon>Ecdysozoa</taxon>
        <taxon>Nematoda</taxon>
        <taxon>Chromadorea</taxon>
        <taxon>Rhabditida</taxon>
        <taxon>Tylenchina</taxon>
        <taxon>Tylenchomorpha</taxon>
        <taxon>Tylenchoidea</taxon>
        <taxon>Pratylenchidae</taxon>
        <taxon>Pratylenchinae</taxon>
        <taxon>Pratylenchus</taxon>
    </lineage>
</organism>
<comment type="catalytic activity">
    <reaction evidence="20">
        <text>4 Fe(II)-[cytochrome c] + O2 + 8 H(+)(in) = 4 Fe(III)-[cytochrome c] + 2 H2O + 4 H(+)(out)</text>
        <dbReference type="Rhea" id="RHEA:11436"/>
        <dbReference type="Rhea" id="RHEA-COMP:10350"/>
        <dbReference type="Rhea" id="RHEA-COMP:14399"/>
        <dbReference type="ChEBI" id="CHEBI:15377"/>
        <dbReference type="ChEBI" id="CHEBI:15378"/>
        <dbReference type="ChEBI" id="CHEBI:15379"/>
        <dbReference type="ChEBI" id="CHEBI:29033"/>
        <dbReference type="ChEBI" id="CHEBI:29034"/>
        <dbReference type="EC" id="7.1.1.9"/>
    </reaction>
    <physiologicalReaction direction="left-to-right" evidence="20">
        <dbReference type="Rhea" id="RHEA:11437"/>
    </physiologicalReaction>
</comment>
<feature type="domain" description="Cytochrome oxidase subunit II copper A binding" evidence="22">
    <location>
        <begin position="92"/>
        <end position="225"/>
    </location>
</feature>
<keyword evidence="18 21" id="KW-0472">Membrane</keyword>
<dbReference type="InterPro" id="IPR036257">
    <property type="entry name" value="Cyt_c_oxidase_su2_TM_sf"/>
</dbReference>
<keyword evidence="12" id="KW-0460">Magnesium</keyword>
<feature type="transmembrane region" description="Helical" evidence="21">
    <location>
        <begin position="29"/>
        <end position="50"/>
    </location>
</feature>
<dbReference type="GO" id="GO:0005743">
    <property type="term" value="C:mitochondrial inner membrane"/>
    <property type="evidence" value="ECO:0007669"/>
    <property type="project" value="UniProtKB-SubCell"/>
</dbReference>
<evidence type="ECO:0000256" key="10">
    <source>
        <dbReference type="ARBA" id="ARBA00022723"/>
    </source>
</evidence>
<evidence type="ECO:0000256" key="20">
    <source>
        <dbReference type="ARBA" id="ARBA00049512"/>
    </source>
</evidence>
<feature type="domain" description="Cytochrome oxidase subunit II transmembrane region profile" evidence="23">
    <location>
        <begin position="1"/>
        <end position="90"/>
    </location>
</feature>
<gene>
    <name evidence="24" type="primary">COX2</name>
</gene>
<keyword evidence="9 21" id="KW-0812">Transmembrane</keyword>
<evidence type="ECO:0000256" key="2">
    <source>
        <dbReference type="ARBA" id="ARBA00004448"/>
    </source>
</evidence>
<dbReference type="Pfam" id="PF00116">
    <property type="entry name" value="COX2"/>
    <property type="match status" value="1"/>
</dbReference>
<dbReference type="AlphaFoldDB" id="M1E1L8"/>
<dbReference type="SUPFAM" id="SSF49503">
    <property type="entry name" value="Cupredoxins"/>
    <property type="match status" value="1"/>
</dbReference>
<dbReference type="SUPFAM" id="SSF81464">
    <property type="entry name" value="Cytochrome c oxidase subunit II-like, transmembrane region"/>
    <property type="match status" value="1"/>
</dbReference>
<dbReference type="Gene3D" id="1.10.287.90">
    <property type="match status" value="1"/>
</dbReference>
<dbReference type="FunFam" id="2.60.40.420:FF:000001">
    <property type="entry name" value="Cytochrome c oxidase subunit 2"/>
    <property type="match status" value="1"/>
</dbReference>
<evidence type="ECO:0000256" key="7">
    <source>
        <dbReference type="ARBA" id="ARBA00022448"/>
    </source>
</evidence>
<evidence type="ECO:0000256" key="8">
    <source>
        <dbReference type="ARBA" id="ARBA00022660"/>
    </source>
</evidence>
<comment type="subcellular location">
    <subcellularLocation>
        <location evidence="2">Mitochondrion inner membrane</location>
        <topology evidence="2">Multi-pass membrane protein</topology>
    </subcellularLocation>
</comment>
<evidence type="ECO:0000313" key="24">
    <source>
        <dbReference type="EMBL" id="ACV96745.1"/>
    </source>
</evidence>
<evidence type="ECO:0000259" key="23">
    <source>
        <dbReference type="PROSITE" id="PS50999"/>
    </source>
</evidence>
<keyword evidence="14" id="KW-0249">Electron transport</keyword>
<sequence length="226" mass="26263">MLSLWLFFGWGVLFSLEELNTFHSYGCSLFLMVLVFVLLMLFFLIQMVLSQKLLLFYKEVEFYCCLLPVLILLGQMIPSLVLLWKMNYFYLSSSLTVKVIGHQWYWSYDYSDFENLEFDSYMKSVDSLLLSESRLLDVDNRCVVPTEVNIRFCITSADVIHAWTLSSLSFKLDAMSGILSILNYNFPLVGVYYGQCSEICGANHSFMPIVVEVTLFELFKSWCLLI</sequence>
<evidence type="ECO:0000256" key="16">
    <source>
        <dbReference type="ARBA" id="ARBA00023008"/>
    </source>
</evidence>
<evidence type="ECO:0000256" key="21">
    <source>
        <dbReference type="SAM" id="Phobius"/>
    </source>
</evidence>
<proteinExistence type="inferred from homology"/>
<dbReference type="PROSITE" id="PS50999">
    <property type="entry name" value="COX2_TM"/>
    <property type="match status" value="1"/>
</dbReference>
<accession>M1E1L8</accession>
<reference evidence="24" key="1">
    <citation type="journal article" date="2013" name="BMC Evol. Biol.">
        <title>Comparative analysis of complete mitochondrial genome sequences confirms independent origins of plant-parasitic nematodes.</title>
        <authorList>
            <person name="Sultana T."/>
            <person name="Kim J."/>
            <person name="Lee S.H."/>
            <person name="Han H."/>
            <person name="Kim S."/>
            <person name="Min G.S."/>
            <person name="Nadler S.A."/>
            <person name="Park J.K."/>
        </authorList>
    </citation>
    <scope>NUCLEOTIDE SEQUENCE</scope>
</reference>
<evidence type="ECO:0000256" key="19">
    <source>
        <dbReference type="ARBA" id="ARBA00031389"/>
    </source>
</evidence>
<dbReference type="PRINTS" id="PR01166">
    <property type="entry name" value="CYCOXIDASEII"/>
</dbReference>
<evidence type="ECO:0000256" key="17">
    <source>
        <dbReference type="ARBA" id="ARBA00023128"/>
    </source>
</evidence>
<geneLocation type="mitochondrion" evidence="24"/>
<evidence type="ECO:0000256" key="13">
    <source>
        <dbReference type="ARBA" id="ARBA00022967"/>
    </source>
</evidence>
<dbReference type="PANTHER" id="PTHR22888">
    <property type="entry name" value="CYTOCHROME C OXIDASE, SUBUNIT II"/>
    <property type="match status" value="1"/>
</dbReference>
<dbReference type="EMBL" id="GQ332425">
    <property type="protein sequence ID" value="ACV96745.1"/>
    <property type="molecule type" value="Genomic_DNA"/>
</dbReference>
<evidence type="ECO:0000256" key="15">
    <source>
        <dbReference type="ARBA" id="ARBA00022989"/>
    </source>
</evidence>
<dbReference type="PROSITE" id="PS50857">
    <property type="entry name" value="COX2_CUA"/>
    <property type="match status" value="1"/>
</dbReference>
<comment type="subunit">
    <text evidence="4">Component of the cytochrome c oxidase (complex IV, CIV), a multisubunit enzyme composed of a catalytic core of 3 subunits and several supernumerary subunits. The complex exists as a monomer or a dimer and forms supercomplexes (SCs) in the inner mitochondrial membrane with ubiquinol-cytochrome c oxidoreductase (cytochrome b-c1 complex, complex III, CIII).</text>
</comment>
<dbReference type="GO" id="GO:0004129">
    <property type="term" value="F:cytochrome-c oxidase activity"/>
    <property type="evidence" value="ECO:0007669"/>
    <property type="project" value="UniProtKB-EC"/>
</dbReference>
<name>M1E1L8_PRAVU</name>
<evidence type="ECO:0000256" key="5">
    <source>
        <dbReference type="ARBA" id="ARBA00012949"/>
    </source>
</evidence>
<keyword evidence="10" id="KW-0479">Metal-binding</keyword>
<dbReference type="InterPro" id="IPR045187">
    <property type="entry name" value="CcO_II"/>
</dbReference>
<evidence type="ECO:0000256" key="6">
    <source>
        <dbReference type="ARBA" id="ARBA00015946"/>
    </source>
</evidence>
<evidence type="ECO:0000256" key="12">
    <source>
        <dbReference type="ARBA" id="ARBA00022842"/>
    </source>
</evidence>
<dbReference type="EC" id="7.1.1.9" evidence="5"/>
<evidence type="ECO:0000256" key="4">
    <source>
        <dbReference type="ARBA" id="ARBA00011164"/>
    </source>
</evidence>
<feature type="transmembrane region" description="Helical" evidence="21">
    <location>
        <begin position="62"/>
        <end position="84"/>
    </location>
</feature>
<dbReference type="Gene3D" id="2.60.40.420">
    <property type="entry name" value="Cupredoxins - blue copper proteins"/>
    <property type="match status" value="1"/>
</dbReference>
<keyword evidence="17 24" id="KW-0496">Mitochondrion</keyword>
<dbReference type="InterPro" id="IPR011759">
    <property type="entry name" value="Cyt_c_oxidase_su2_TM_dom"/>
</dbReference>
<protein>
    <recommendedName>
        <fullName evidence="6">Cytochrome c oxidase subunit 2</fullName>
        <ecNumber evidence="5">7.1.1.9</ecNumber>
    </recommendedName>
    <alternativeName>
        <fullName evidence="19">Cytochrome c oxidase polypeptide II</fullName>
    </alternativeName>
</protein>
<comment type="cofactor">
    <cofactor evidence="1">
        <name>Cu cation</name>
        <dbReference type="ChEBI" id="CHEBI:23378"/>
    </cofactor>
</comment>
<dbReference type="InterPro" id="IPR008972">
    <property type="entry name" value="Cupredoxin"/>
</dbReference>
<keyword evidence="8" id="KW-0679">Respiratory chain</keyword>
<keyword evidence="7" id="KW-0813">Transport</keyword>
<evidence type="ECO:0000256" key="9">
    <source>
        <dbReference type="ARBA" id="ARBA00022692"/>
    </source>
</evidence>
<evidence type="ECO:0000256" key="18">
    <source>
        <dbReference type="ARBA" id="ARBA00023136"/>
    </source>
</evidence>
<keyword evidence="13" id="KW-1278">Translocase</keyword>
<evidence type="ECO:0000256" key="14">
    <source>
        <dbReference type="ARBA" id="ARBA00022982"/>
    </source>
</evidence>